<reference evidence="18" key="1">
    <citation type="submission" date="2014-08" db="EMBL/GenBank/DDBJ databases">
        <authorList>
            <person name="Ng T.F.F."/>
            <person name="Miller M."/>
            <person name="Kondov N.O."/>
            <person name="Dodd E."/>
            <person name="Deng X."/>
            <person name="Delwart E."/>
        </authorList>
    </citation>
    <scope>NUCLEOTIDE SEQUENCE [LARGE SCALE GENOMIC DNA]</scope>
</reference>
<keyword evidence="8 15" id="KW-1161">Viral attachment to host cell</keyword>
<dbReference type="GeneID" id="26426292"/>
<dbReference type="GO" id="GO:0039620">
    <property type="term" value="C:T=7 icosahedral viral capsid"/>
    <property type="evidence" value="ECO:0007669"/>
    <property type="project" value="UniProtKB-UniRule"/>
</dbReference>
<proteinExistence type="inferred from homology"/>
<evidence type="ECO:0000256" key="14">
    <source>
        <dbReference type="ARBA" id="ARBA00023296"/>
    </source>
</evidence>
<evidence type="ECO:0000256" key="11">
    <source>
        <dbReference type="ARBA" id="ARBA00022890"/>
    </source>
</evidence>
<evidence type="ECO:0000256" key="13">
    <source>
        <dbReference type="ARBA" id="ARBA00023157"/>
    </source>
</evidence>
<dbReference type="InterPro" id="IPR000662">
    <property type="entry name" value="Capsid_VP1_Polyomavir"/>
</dbReference>
<organism evidence="17 18">
    <name type="scientific">Sea otter polyomavirus 1</name>
    <dbReference type="NCBI Taxonomy" id="1552409"/>
    <lineage>
        <taxon>Viruses</taxon>
        <taxon>Monodnaviria</taxon>
        <taxon>Shotokuvirae</taxon>
        <taxon>Cossaviricota</taxon>
        <taxon>Papovaviricetes</taxon>
        <taxon>Sepolyvirales</taxon>
        <taxon>Polyomaviridae</taxon>
    </lineage>
</organism>
<dbReference type="PIRSF" id="PIRSF003376">
    <property type="entry name" value="Capsid_VP1_Polyomavir"/>
    <property type="match status" value="1"/>
</dbReference>
<comment type="function">
    <text evidence="15">Forms an icosahedral capsid with a T=7 symmetry.</text>
</comment>
<evidence type="ECO:0000256" key="10">
    <source>
        <dbReference type="ARBA" id="ARBA00022844"/>
    </source>
</evidence>
<feature type="disulfide bond" description="Interchain" evidence="16">
    <location>
        <position position="199"/>
    </location>
</feature>
<comment type="subcellular location">
    <subcellularLocation>
        <location evidence="1">Host nucleus</location>
    </subcellularLocation>
    <subcellularLocation>
        <location evidence="2">Virion</location>
    </subcellularLocation>
</comment>
<dbReference type="Proteomes" id="UP000112478">
    <property type="component" value="Segment"/>
</dbReference>
<keyword evidence="5 15" id="KW-1048">Host nucleus</keyword>
<evidence type="ECO:0000256" key="16">
    <source>
        <dbReference type="PIRSR" id="PIRSR003376-50"/>
    </source>
</evidence>
<accession>A0A0S3KGJ2</accession>
<dbReference type="GO" id="GO:0042025">
    <property type="term" value="C:host cell nucleus"/>
    <property type="evidence" value="ECO:0007669"/>
    <property type="project" value="UniProtKB-SubCell"/>
</dbReference>
<keyword evidence="7" id="KW-1162">Viral penetration into host cytoplasm</keyword>
<dbReference type="GO" id="GO:0005198">
    <property type="term" value="F:structural molecule activity"/>
    <property type="evidence" value="ECO:0007669"/>
    <property type="project" value="UniProtKB-UniRule"/>
</dbReference>
<dbReference type="RefSeq" id="YP_009186843.1">
    <property type="nucleotide sequence ID" value="NC_025259.1"/>
</dbReference>
<dbReference type="OrthoDB" id="12524at10239"/>
<dbReference type="GO" id="GO:0019062">
    <property type="term" value="P:virion attachment to host cell"/>
    <property type="evidence" value="ECO:0007669"/>
    <property type="project" value="UniProtKB-UniRule"/>
</dbReference>
<keyword evidence="18" id="KW-1185">Reference proteome</keyword>
<evidence type="ECO:0000256" key="7">
    <source>
        <dbReference type="ARBA" id="ARBA00022595"/>
    </source>
</evidence>
<evidence type="ECO:0000256" key="15">
    <source>
        <dbReference type="PIRNR" id="PIRNR003376"/>
    </source>
</evidence>
<evidence type="ECO:0000256" key="8">
    <source>
        <dbReference type="ARBA" id="ARBA00022804"/>
    </source>
</evidence>
<keyword evidence="9 15" id="KW-1145">T=7 icosahedral capsid protein</keyword>
<dbReference type="InterPro" id="IPR036931">
    <property type="entry name" value="Polyomavir_VP1_sf"/>
</dbReference>
<evidence type="ECO:0000256" key="1">
    <source>
        <dbReference type="ARBA" id="ARBA00004147"/>
    </source>
</evidence>
<evidence type="ECO:0000256" key="5">
    <source>
        <dbReference type="ARBA" id="ARBA00022562"/>
    </source>
</evidence>
<keyword evidence="10 15" id="KW-0946">Virion</keyword>
<dbReference type="KEGG" id="vg:26426292"/>
<name>A0A0S3KGJ2_9POLY</name>
<feature type="disulfide bond" description="Interchain" evidence="16">
    <location>
        <position position="96"/>
    </location>
</feature>
<evidence type="ECO:0000313" key="17">
    <source>
        <dbReference type="EMBL" id="ALS03386.1"/>
    </source>
</evidence>
<keyword evidence="14" id="KW-1160">Virus entry into host cell</keyword>
<dbReference type="Pfam" id="PF00718">
    <property type="entry name" value="Polyoma_coat"/>
    <property type="match status" value="1"/>
</dbReference>
<evidence type="ECO:0000256" key="4">
    <source>
        <dbReference type="ARBA" id="ARBA00022561"/>
    </source>
</evidence>
<dbReference type="SUPFAM" id="SSF88648">
    <property type="entry name" value="Group I dsDNA viruses"/>
    <property type="match status" value="1"/>
</dbReference>
<comment type="similarity">
    <text evidence="3 15">Belongs to the polyomaviruses coat protein VP1 family.</text>
</comment>
<keyword evidence="12 15" id="KW-0426">Late protein</keyword>
<dbReference type="EMBL" id="KM282376">
    <property type="protein sequence ID" value="ALS03386.1"/>
    <property type="molecule type" value="Genomic_DNA"/>
</dbReference>
<evidence type="ECO:0000256" key="12">
    <source>
        <dbReference type="ARBA" id="ARBA00022921"/>
    </source>
</evidence>
<evidence type="ECO:0000256" key="6">
    <source>
        <dbReference type="ARBA" id="ARBA00022581"/>
    </source>
</evidence>
<comment type="subunit">
    <text evidence="15">Homomultimer.</text>
</comment>
<dbReference type="Gene3D" id="2.60.175.10">
    <property type="entry name" value="Capsid protein VP1,Polyomavirus"/>
    <property type="match status" value="1"/>
</dbReference>
<protein>
    <recommendedName>
        <fullName evidence="15">Capsid protein VP1</fullName>
    </recommendedName>
</protein>
<dbReference type="InterPro" id="IPR011222">
    <property type="entry name" value="dsDNA_vir_gr_I_capsid"/>
</dbReference>
<keyword evidence="4 15" id="KW-0167">Capsid protein</keyword>
<sequence length="353" mass="38979">MAPKRKSKEPTPVPKLLIKGGIEVLEVRSGPESTVEIELYLNPHMGAPEDSGHLYGFSNQVTLKEDFGDDTPNKEELPKYSCARVPLPMLNEDLTCEKLLMWEAYTCKTEVLGINILCDVHSGGQRVGTSGIGNPVTGINFHMFAVGGEPLDLQGIAFNYRTRYPSGTIGPSGMTQKSQGLDPKHKAKLDKDNAYPVECWIPDPSRNENTRYFGSYTGGDSTPPVLQFTNTVSTVLLDEHGVGPLCKGDGLYLACADIVGFYRNKSSTMQFRGLPRYFKVGLRKRWVKNPYPVNALLSRLFSSSIPAIDGQPMTGENSQVEEVRVFSGTEPLSGDPDMVRFIDRWGKEVTRIP</sequence>
<evidence type="ECO:0000256" key="9">
    <source>
        <dbReference type="ARBA" id="ARBA00022828"/>
    </source>
</evidence>
<dbReference type="GO" id="GO:0075509">
    <property type="term" value="P:endocytosis involved in viral entry into host cell"/>
    <property type="evidence" value="ECO:0007669"/>
    <property type="project" value="UniProtKB-KW"/>
</dbReference>
<evidence type="ECO:0000256" key="2">
    <source>
        <dbReference type="ARBA" id="ARBA00004328"/>
    </source>
</evidence>
<keyword evidence="11" id="KW-1164">Virus endocytosis by host</keyword>
<evidence type="ECO:0000256" key="3">
    <source>
        <dbReference type="ARBA" id="ARBA00006893"/>
    </source>
</evidence>
<keyword evidence="6 15" id="KW-0945">Host-virus interaction</keyword>
<keyword evidence="13 16" id="KW-1015">Disulfide bond</keyword>
<evidence type="ECO:0000313" key="18">
    <source>
        <dbReference type="Proteomes" id="UP000112478"/>
    </source>
</evidence>